<comment type="pathway">
    <text evidence="1">Cofactor biosynthesis; riboflavin biosynthesis.</text>
</comment>
<dbReference type="Pfam" id="PF01872">
    <property type="entry name" value="RibD_C"/>
    <property type="match status" value="1"/>
</dbReference>
<evidence type="ECO:0000313" key="5">
    <source>
        <dbReference type="EMBL" id="KYC53439.1"/>
    </source>
</evidence>
<dbReference type="InterPro" id="IPR050765">
    <property type="entry name" value="Riboflavin_Biosynth_HTPR"/>
</dbReference>
<dbReference type="AlphaFoldDB" id="A0A150J896"/>
<keyword evidence="2" id="KW-0521">NADP</keyword>
<dbReference type="InterPro" id="IPR002734">
    <property type="entry name" value="RibDG_C"/>
</dbReference>
<name>A0A150J896_9EURY</name>
<feature type="domain" description="Bacterial bifunctional deaminase-reductase C-terminal" evidence="4">
    <location>
        <begin position="4"/>
        <end position="216"/>
    </location>
</feature>
<accession>A0A150J896</accession>
<organism evidence="5 6">
    <name type="scientific">Candidatus Methanofastidiosum methylothiophilum</name>
    <dbReference type="NCBI Taxonomy" id="1705564"/>
    <lineage>
        <taxon>Archaea</taxon>
        <taxon>Methanobacteriati</taxon>
        <taxon>Methanobacteriota</taxon>
        <taxon>Stenosarchaea group</taxon>
        <taxon>Candidatus Methanofastidiosia</taxon>
        <taxon>Candidatus Methanofastidiosales</taxon>
        <taxon>Candidatus Methanofastidiosaceae</taxon>
        <taxon>Candidatus Methanofastidiosum</taxon>
    </lineage>
</organism>
<dbReference type="GO" id="GO:0009231">
    <property type="term" value="P:riboflavin biosynthetic process"/>
    <property type="evidence" value="ECO:0007669"/>
    <property type="project" value="InterPro"/>
</dbReference>
<evidence type="ECO:0000313" key="6">
    <source>
        <dbReference type="Proteomes" id="UP000075578"/>
    </source>
</evidence>
<reference evidence="5 6" key="1">
    <citation type="journal article" date="2016" name="ISME J.">
        <title>Chasing the elusive Euryarchaeota class WSA2: genomes reveal a uniquely fastidious methyl-reducing methanogen.</title>
        <authorList>
            <person name="Nobu M.K."/>
            <person name="Narihiro T."/>
            <person name="Kuroda K."/>
            <person name="Mei R."/>
            <person name="Liu W.T."/>
        </authorList>
    </citation>
    <scope>NUCLEOTIDE SEQUENCE [LARGE SCALE GENOMIC DNA]</scope>
    <source>
        <strain evidence="5">U1lsi0528_Bin089</strain>
    </source>
</reference>
<protein>
    <submittedName>
        <fullName evidence="5">5-amino-6-(5-phosphoribosylamino)uracil reductase</fullName>
    </submittedName>
</protein>
<dbReference type="InterPro" id="IPR024072">
    <property type="entry name" value="DHFR-like_dom_sf"/>
</dbReference>
<comment type="caution">
    <text evidence="5">The sequence shown here is derived from an EMBL/GenBank/DDBJ whole genome shotgun (WGS) entry which is preliminary data.</text>
</comment>
<evidence type="ECO:0000256" key="3">
    <source>
        <dbReference type="ARBA" id="ARBA00023002"/>
    </source>
</evidence>
<dbReference type="PANTHER" id="PTHR38011">
    <property type="entry name" value="DIHYDROFOLATE REDUCTASE FAMILY PROTEIN (AFU_ORTHOLOGUE AFUA_8G06820)"/>
    <property type="match status" value="1"/>
</dbReference>
<dbReference type="EMBL" id="LNGD01000013">
    <property type="protein sequence ID" value="KYC53439.1"/>
    <property type="molecule type" value="Genomic_DNA"/>
</dbReference>
<sequence>MQRPKIIMHNTISIDSSIKNFECDIGLHYQVAGRYQADAHLIGSMTAKTGLEMYSGNIPPEKKSDFLKKDYEKGDKKPFWIIVDSKGILKGIMHMYRRFEYCKDVIVLLSKNSPADYIEYLKERNYEYIISGESNIDFPIALEELYSRYHIRKILTDTGSILNSILLEKKLINEISLIVAPYITGEKSEYLFRSLRNNKSISLELNRVEVLEKNYVLIRYNVLY</sequence>
<dbReference type="SUPFAM" id="SSF53597">
    <property type="entry name" value="Dihydrofolate reductase-like"/>
    <property type="match status" value="1"/>
</dbReference>
<dbReference type="Gene3D" id="3.40.430.10">
    <property type="entry name" value="Dihydrofolate Reductase, subunit A"/>
    <property type="match status" value="1"/>
</dbReference>
<gene>
    <name evidence="5" type="ORF">AMQ74_00392</name>
</gene>
<evidence type="ECO:0000256" key="1">
    <source>
        <dbReference type="ARBA" id="ARBA00005104"/>
    </source>
</evidence>
<evidence type="ECO:0000259" key="4">
    <source>
        <dbReference type="Pfam" id="PF01872"/>
    </source>
</evidence>
<keyword evidence="3" id="KW-0560">Oxidoreductase</keyword>
<evidence type="ECO:0000256" key="2">
    <source>
        <dbReference type="ARBA" id="ARBA00022857"/>
    </source>
</evidence>
<dbReference type="PANTHER" id="PTHR38011:SF7">
    <property type="entry name" value="2,5-DIAMINO-6-RIBOSYLAMINO-4(3H)-PYRIMIDINONE 5'-PHOSPHATE REDUCTASE"/>
    <property type="match status" value="1"/>
</dbReference>
<proteinExistence type="predicted"/>
<dbReference type="Proteomes" id="UP000075578">
    <property type="component" value="Unassembled WGS sequence"/>
</dbReference>
<dbReference type="GO" id="GO:0008703">
    <property type="term" value="F:5-amino-6-(5-phosphoribosylamino)uracil reductase activity"/>
    <property type="evidence" value="ECO:0007669"/>
    <property type="project" value="InterPro"/>
</dbReference>